<protein>
    <submittedName>
        <fullName evidence="8">AGRL2-like protein</fullName>
    </submittedName>
</protein>
<evidence type="ECO:0000256" key="2">
    <source>
        <dbReference type="ARBA" id="ARBA00022692"/>
    </source>
</evidence>
<accession>A0ABY7DIJ4</accession>
<dbReference type="EMBL" id="CP111012">
    <property type="protein sequence ID" value="WAQ94835.1"/>
    <property type="molecule type" value="Genomic_DNA"/>
</dbReference>
<evidence type="ECO:0000256" key="3">
    <source>
        <dbReference type="ARBA" id="ARBA00022989"/>
    </source>
</evidence>
<feature type="transmembrane region" description="Helical" evidence="5">
    <location>
        <begin position="698"/>
        <end position="720"/>
    </location>
</feature>
<sequence>MTLLCFILITCCGLSVVNGDEVAEKAVREYRELCPLTTLCPSRSKTTPTPTTTRTSGIHFKPLRHNIAPPEWPGGSYACCLDCSCDSNCGHDCCPNVLEDFMSPAEVEATRQWQCVHTQYTKSKNDYINIDNSFILVGQCPSRVKNQDVKKKCLQKYDEYDFAEGPQYFVPVSSRFRTYRNRYCAECQGETDGDLIPWSMHLGCEYGNAFLNRFTDIPSLLDERTDCYIFFQPPEDLTAGCNVTGRWTTYDPDIEAACLSYRSIYFNYNNVHCYLCNGGDASNVSTYCYDRGQGIYRAPKYSFISLLDFNDLEKSLKAEGVMVPDENCDHGYIQDPSEGGCRRISCAKGQILVKDGTNIRCEVPLKTAVDSFAVTFHLSYVLTMKKDFNSFNPPHYHKLQTVALEDVYTKLEFLPFRISGFNLYMFTQLNTSVDELLGVLNKTDDEDIWPHVKQTYVSVSLQVETNPTISEVGEMLHDMAQVFTASDDLYLVFDMQYTTALDFGQISYNTISRNHMDVLSIPLWIKSGIENSFADEHGNDILLFKQGDNYGYQQPFSSLEVEVWPNPTCPRINLLSDETQENTIEVLLSTYNEENTYEKRGLVCYDDFIKYKFGTPVKPSYPSSDQNALAWITVISMSCSIISLVVTIAVYMSVPTMRHLPGLNNIALSACLILFYVFAMMSFVNFDISLIACQVLGAALHFSFLASIFWMLTCTFHFTLMVTSDISFSVSLSIKKQFLRYIVFVLTAASVVVLIHISISYMTLDDNSLGYGGQPCFIAKPFLILYTAAIPLGFIIVMNIAMLVYALYTISKHSSVKPHSTRRNISTLKIFVKLSSLTGIAWLFGYIYQLTHETVVAYLFVILTACQGIFMMVSFVLNRRVFKSVYESNFSSTEMSTRPIA</sequence>
<dbReference type="PROSITE" id="PS50261">
    <property type="entry name" value="G_PROTEIN_RECEP_F2_4"/>
    <property type="match status" value="1"/>
</dbReference>
<proteinExistence type="predicted"/>
<evidence type="ECO:0000313" key="9">
    <source>
        <dbReference type="Proteomes" id="UP001164746"/>
    </source>
</evidence>
<feature type="transmembrane region" description="Helical" evidence="5">
    <location>
        <begin position="855"/>
        <end position="877"/>
    </location>
</feature>
<keyword evidence="2 5" id="KW-0812">Transmembrane</keyword>
<evidence type="ECO:0000256" key="6">
    <source>
        <dbReference type="SAM" id="SignalP"/>
    </source>
</evidence>
<feature type="transmembrane region" description="Helical" evidence="5">
    <location>
        <begin position="830"/>
        <end position="849"/>
    </location>
</feature>
<keyword evidence="4 5" id="KW-0472">Membrane</keyword>
<feature type="transmembrane region" description="Helical" evidence="5">
    <location>
        <begin position="666"/>
        <end position="686"/>
    </location>
</feature>
<evidence type="ECO:0000256" key="1">
    <source>
        <dbReference type="ARBA" id="ARBA00004141"/>
    </source>
</evidence>
<dbReference type="Proteomes" id="UP001164746">
    <property type="component" value="Chromosome 1"/>
</dbReference>
<reference evidence="8" key="1">
    <citation type="submission" date="2022-11" db="EMBL/GenBank/DDBJ databases">
        <title>Centuries of genome instability and evolution in soft-shell clam transmissible cancer (bioRxiv).</title>
        <authorList>
            <person name="Hart S.F.M."/>
            <person name="Yonemitsu M.A."/>
            <person name="Giersch R.M."/>
            <person name="Beal B.F."/>
            <person name="Arriagada G."/>
            <person name="Davis B.W."/>
            <person name="Ostrander E.A."/>
            <person name="Goff S.P."/>
            <person name="Metzger M.J."/>
        </authorList>
    </citation>
    <scope>NUCLEOTIDE SEQUENCE</scope>
    <source>
        <strain evidence="8">MELC-2E11</strain>
        <tissue evidence="8">Siphon/mantle</tissue>
    </source>
</reference>
<feature type="transmembrane region" description="Helical" evidence="5">
    <location>
        <begin position="741"/>
        <end position="763"/>
    </location>
</feature>
<feature type="transmembrane region" description="Helical" evidence="5">
    <location>
        <begin position="628"/>
        <end position="654"/>
    </location>
</feature>
<gene>
    <name evidence="8" type="ORF">MAR_007306</name>
</gene>
<keyword evidence="6" id="KW-0732">Signal</keyword>
<dbReference type="CDD" id="cd15039">
    <property type="entry name" value="7tmB3_Methuselah-like"/>
    <property type="match status" value="1"/>
</dbReference>
<feature type="signal peptide" evidence="6">
    <location>
        <begin position="1"/>
        <end position="19"/>
    </location>
</feature>
<dbReference type="InterPro" id="IPR053231">
    <property type="entry name" value="GPCR_LN-TM7"/>
</dbReference>
<keyword evidence="3 5" id="KW-1133">Transmembrane helix</keyword>
<dbReference type="InterPro" id="IPR000832">
    <property type="entry name" value="GPCR_2_secretin-like"/>
</dbReference>
<keyword evidence="9" id="KW-1185">Reference proteome</keyword>
<dbReference type="SUPFAM" id="SSF81321">
    <property type="entry name" value="Family A G protein-coupled receptor-like"/>
    <property type="match status" value="1"/>
</dbReference>
<dbReference type="InterPro" id="IPR017981">
    <property type="entry name" value="GPCR_2-like_7TM"/>
</dbReference>
<comment type="subcellular location">
    <subcellularLocation>
        <location evidence="1">Membrane</location>
        <topology evidence="1">Multi-pass membrane protein</topology>
    </subcellularLocation>
</comment>
<dbReference type="PANTHER" id="PTHR45902:SF1">
    <property type="entry name" value="LATROPHILIN RECEPTOR-LIKE PROTEIN A"/>
    <property type="match status" value="1"/>
</dbReference>
<evidence type="ECO:0000256" key="4">
    <source>
        <dbReference type="ARBA" id="ARBA00023136"/>
    </source>
</evidence>
<evidence type="ECO:0000259" key="7">
    <source>
        <dbReference type="PROSITE" id="PS50261"/>
    </source>
</evidence>
<feature type="transmembrane region" description="Helical" evidence="5">
    <location>
        <begin position="783"/>
        <end position="810"/>
    </location>
</feature>
<organism evidence="8 9">
    <name type="scientific">Mya arenaria</name>
    <name type="common">Soft-shell clam</name>
    <dbReference type="NCBI Taxonomy" id="6604"/>
    <lineage>
        <taxon>Eukaryota</taxon>
        <taxon>Metazoa</taxon>
        <taxon>Spiralia</taxon>
        <taxon>Lophotrochozoa</taxon>
        <taxon>Mollusca</taxon>
        <taxon>Bivalvia</taxon>
        <taxon>Autobranchia</taxon>
        <taxon>Heteroconchia</taxon>
        <taxon>Euheterodonta</taxon>
        <taxon>Imparidentia</taxon>
        <taxon>Neoheterodontei</taxon>
        <taxon>Myida</taxon>
        <taxon>Myoidea</taxon>
        <taxon>Myidae</taxon>
        <taxon>Mya</taxon>
    </lineage>
</organism>
<evidence type="ECO:0000256" key="5">
    <source>
        <dbReference type="SAM" id="Phobius"/>
    </source>
</evidence>
<evidence type="ECO:0000313" key="8">
    <source>
        <dbReference type="EMBL" id="WAQ94835.1"/>
    </source>
</evidence>
<dbReference type="PANTHER" id="PTHR45902">
    <property type="entry name" value="LATROPHILIN RECEPTOR-LIKE PROTEIN A"/>
    <property type="match status" value="1"/>
</dbReference>
<feature type="domain" description="G-protein coupled receptors family 2 profile 2" evidence="7">
    <location>
        <begin position="629"/>
        <end position="879"/>
    </location>
</feature>
<dbReference type="Gene3D" id="1.20.1070.10">
    <property type="entry name" value="Rhodopsin 7-helix transmembrane proteins"/>
    <property type="match status" value="1"/>
</dbReference>
<feature type="chain" id="PRO_5047116015" evidence="6">
    <location>
        <begin position="20"/>
        <end position="901"/>
    </location>
</feature>
<dbReference type="Pfam" id="PF00002">
    <property type="entry name" value="7tm_2"/>
    <property type="match status" value="1"/>
</dbReference>
<name>A0ABY7DIJ4_MYAAR</name>